<evidence type="ECO:0000313" key="1">
    <source>
        <dbReference type="EMBL" id="RAP69561.1"/>
    </source>
</evidence>
<keyword evidence="2" id="KW-1185">Reference proteome</keyword>
<dbReference type="InterPro" id="IPR009057">
    <property type="entry name" value="Homeodomain-like_sf"/>
</dbReference>
<organism evidence="1 2">
    <name type="scientific">Candidatus Erwinia dacicola</name>
    <dbReference type="NCBI Taxonomy" id="252393"/>
    <lineage>
        <taxon>Bacteria</taxon>
        <taxon>Pseudomonadati</taxon>
        <taxon>Pseudomonadota</taxon>
        <taxon>Gammaproteobacteria</taxon>
        <taxon>Enterobacterales</taxon>
        <taxon>Erwiniaceae</taxon>
        <taxon>Erwinia</taxon>
    </lineage>
</organism>
<protein>
    <submittedName>
        <fullName evidence="1">Homeo-like domain protein</fullName>
    </submittedName>
</protein>
<dbReference type="RefSeq" id="WP_162475676.1">
    <property type="nucleotide sequence ID" value="NZ_LJAM02000701.1"/>
</dbReference>
<reference evidence="1" key="1">
    <citation type="submission" date="2018-04" db="EMBL/GenBank/DDBJ databases">
        <title>Genomes of the Obligate Erwinia dacicola and Facultative Enterobacter sp. OLF Endosymbionts of the Olive Fruit fly, Bactrocera oleae.</title>
        <authorList>
            <person name="Estes A.M."/>
            <person name="Hearn D.J."/>
            <person name="Agarwal S."/>
            <person name="Pierson E.A."/>
            <person name="Dunning-Hotopp J.C."/>
        </authorList>
    </citation>
    <scope>NUCLEOTIDE SEQUENCE [LARGE SCALE GENOMIC DNA]</scope>
    <source>
        <strain evidence="1">Oroville</strain>
    </source>
</reference>
<dbReference type="EMBL" id="LJAM02000701">
    <property type="protein sequence ID" value="RAP69561.1"/>
    <property type="molecule type" value="Genomic_DNA"/>
</dbReference>
<evidence type="ECO:0000313" key="2">
    <source>
        <dbReference type="Proteomes" id="UP000244334"/>
    </source>
</evidence>
<gene>
    <name evidence="1" type="ORF">ACZ87_03651</name>
</gene>
<dbReference type="Proteomes" id="UP000244334">
    <property type="component" value="Unassembled WGS sequence"/>
</dbReference>
<dbReference type="AlphaFoldDB" id="A0A328TK01"/>
<accession>A0A328TK01</accession>
<name>A0A328TK01_9GAMM</name>
<comment type="caution">
    <text evidence="1">The sequence shown here is derived from an EMBL/GenBank/DDBJ whole genome shotgun (WGS) entry which is preliminary data.</text>
</comment>
<proteinExistence type="predicted"/>
<dbReference type="SUPFAM" id="SSF46689">
    <property type="entry name" value="Homeodomain-like"/>
    <property type="match status" value="1"/>
</dbReference>
<sequence length="163" mass="18542">MTSGEVWMESSFLMKAFMRRMRCPLTQHDRFYIKKRKDEGINPSSIVRELGVSRSTVSWELRRNADSTFNGLYSSRRAETLARKRRGKTSAHNASVRLSTEVQNFVRQELALHTFRLGLSAEDCRSFLILLSAKIPSTAISAGTDWRVVSFIFSCLTGKTLSV</sequence>